<evidence type="ECO:0000256" key="6">
    <source>
        <dbReference type="SAM" id="Phobius"/>
    </source>
</evidence>
<gene>
    <name evidence="7" type="ORF">FCIRC_9236</name>
</gene>
<keyword evidence="3 6" id="KW-0812">Transmembrane</keyword>
<evidence type="ECO:0000256" key="2">
    <source>
        <dbReference type="ARBA" id="ARBA00022448"/>
    </source>
</evidence>
<feature type="transmembrane region" description="Helical" evidence="6">
    <location>
        <begin position="32"/>
        <end position="53"/>
    </location>
</feature>
<evidence type="ECO:0000256" key="5">
    <source>
        <dbReference type="ARBA" id="ARBA00023136"/>
    </source>
</evidence>
<dbReference type="PANTHER" id="PTHR45649:SF11">
    <property type="entry name" value="TRANSPORTER, PUTATIVE (EUROFUNG)-RELATED"/>
    <property type="match status" value="1"/>
</dbReference>
<comment type="caution">
    <text evidence="7">The sequence shown here is derived from an EMBL/GenBank/DDBJ whole genome shotgun (WGS) entry which is preliminary data.</text>
</comment>
<feature type="transmembrane region" description="Helical" evidence="6">
    <location>
        <begin position="756"/>
        <end position="775"/>
    </location>
</feature>
<feature type="transmembrane region" description="Helical" evidence="6">
    <location>
        <begin position="231"/>
        <end position="250"/>
    </location>
</feature>
<keyword evidence="5 6" id="KW-0472">Membrane</keyword>
<accession>A0A8H5WNG8</accession>
<dbReference type="GO" id="GO:0022857">
    <property type="term" value="F:transmembrane transporter activity"/>
    <property type="evidence" value="ECO:0007669"/>
    <property type="project" value="InterPro"/>
</dbReference>
<organism evidence="7 8">
    <name type="scientific">Fusarium circinatum</name>
    <name type="common">Pitch canker fungus</name>
    <name type="synonym">Gibberella circinata</name>
    <dbReference type="NCBI Taxonomy" id="48490"/>
    <lineage>
        <taxon>Eukaryota</taxon>
        <taxon>Fungi</taxon>
        <taxon>Dikarya</taxon>
        <taxon>Ascomycota</taxon>
        <taxon>Pezizomycotina</taxon>
        <taxon>Sordariomycetes</taxon>
        <taxon>Hypocreomycetidae</taxon>
        <taxon>Hypocreales</taxon>
        <taxon>Nectriaceae</taxon>
        <taxon>Fusarium</taxon>
        <taxon>Fusarium fujikuroi species complex</taxon>
    </lineage>
</organism>
<feature type="transmembrane region" description="Helical" evidence="6">
    <location>
        <begin position="197"/>
        <end position="219"/>
    </location>
</feature>
<dbReference type="EMBL" id="JAAQPE010000324">
    <property type="protein sequence ID" value="KAF5669467.1"/>
    <property type="molecule type" value="Genomic_DNA"/>
</dbReference>
<evidence type="ECO:0000256" key="1">
    <source>
        <dbReference type="ARBA" id="ARBA00004141"/>
    </source>
</evidence>
<feature type="transmembrane region" description="Helical" evidence="6">
    <location>
        <begin position="86"/>
        <end position="119"/>
    </location>
</feature>
<protein>
    <submittedName>
        <fullName evidence="7">Amino acid polyamine transporter I</fullName>
    </submittedName>
</protein>
<dbReference type="Proteomes" id="UP000572754">
    <property type="component" value="Unassembled WGS sequence"/>
</dbReference>
<comment type="subcellular location">
    <subcellularLocation>
        <location evidence="1">Membrane</location>
        <topology evidence="1">Multi-pass membrane protein</topology>
    </subcellularLocation>
</comment>
<reference evidence="8" key="1">
    <citation type="journal article" date="2020" name="BMC Genomics">
        <title>Correction to: Identification and distribution of gene clusters required for synthesis of sphingolipid metabolism inhibitors in diverse species of the filamentous fungus Fusarium.</title>
        <authorList>
            <person name="Kim H.S."/>
            <person name="Lohmar J.M."/>
            <person name="Busman M."/>
            <person name="Brown D.W."/>
            <person name="Naumann T.A."/>
            <person name="Divon H.H."/>
            <person name="Lysoe E."/>
            <person name="Uhlig S."/>
            <person name="Proctor R.H."/>
        </authorList>
    </citation>
    <scope>NUCLEOTIDE SEQUENCE [LARGE SCALE GENOMIC DNA]</scope>
    <source>
        <strain evidence="8">NRRL 25331</strain>
    </source>
</reference>
<evidence type="ECO:0000313" key="8">
    <source>
        <dbReference type="Proteomes" id="UP000572754"/>
    </source>
</evidence>
<dbReference type="Gene3D" id="1.20.1740.10">
    <property type="entry name" value="Amino acid/polyamine transporter I"/>
    <property type="match status" value="1"/>
</dbReference>
<evidence type="ECO:0000256" key="4">
    <source>
        <dbReference type="ARBA" id="ARBA00022989"/>
    </source>
</evidence>
<reference evidence="7 8" key="2">
    <citation type="submission" date="2020-05" db="EMBL/GenBank/DDBJ databases">
        <title>Identification and distribution of gene clusters putatively required for synthesis of sphingolipid metabolism inhibitors in phylogenetically diverse species of the filamentous fungus Fusarium.</title>
        <authorList>
            <person name="Kim H.-S."/>
            <person name="Busman M."/>
            <person name="Brown D.W."/>
            <person name="Divon H."/>
            <person name="Uhlig S."/>
            <person name="Proctor R.H."/>
        </authorList>
    </citation>
    <scope>NUCLEOTIDE SEQUENCE [LARGE SCALE GENOMIC DNA]</scope>
    <source>
        <strain evidence="7 8">NRRL 25331</strain>
    </source>
</reference>
<keyword evidence="4 6" id="KW-1133">Transmembrane helix</keyword>
<feature type="transmembrane region" description="Helical" evidence="6">
    <location>
        <begin position="682"/>
        <end position="705"/>
    </location>
</feature>
<keyword evidence="2" id="KW-0813">Transport</keyword>
<dbReference type="AlphaFoldDB" id="A0A8H5WNG8"/>
<dbReference type="InterPro" id="IPR002293">
    <property type="entry name" value="AA/rel_permease1"/>
</dbReference>
<feature type="transmembrane region" description="Helical" evidence="6">
    <location>
        <begin position="397"/>
        <end position="421"/>
    </location>
</feature>
<feature type="transmembrane region" description="Helical" evidence="6">
    <location>
        <begin position="591"/>
        <end position="609"/>
    </location>
</feature>
<dbReference type="GO" id="GO:0016020">
    <property type="term" value="C:membrane"/>
    <property type="evidence" value="ECO:0007669"/>
    <property type="project" value="UniProtKB-SubCell"/>
</dbReference>
<keyword evidence="8" id="KW-1185">Reference proteome</keyword>
<sequence length="823" mass="90017">MVCPCDPDKNTPNCQVPAGLSALPRPDYCNSVIPLLLPFVLGHLSAVVTHLTLGHRNRRNKLRFWDNNHFKDSPNLAISWMPYNSLATAVMTVVQCVVMAVAVKASGLNISIGTLFIFFLTKPRVGWWVIMLSACFYEAFIDTATDVLLQECVLGVLALPGASMFLGVSGSREMPGGCAPYDSFDTWREGTSIDAILLLYSGSRSLIACSAIFLVLGIFMVWKRRFLKRHLGLLAMIPCLSASVSAWILWTGFNTTVLDGDFCISGYVTRPEELAYENFAQAASSNEDTLELEAAGYVQAMPRRFSLWSLGALSFTLTCTWLGTGSSIGISLTEASSAGTLWSLPIAGVMTTIVSLGMAELASAYPVAGAQYYWSFMVARDDYKPFASYLNGWMSVIGWWLASSSVSNFVSSMILDIVGAWHPDWDQKRWHQYLIYVALIWIATAANIFTAQWIPLFNKMVFILSVLTLSATTITLFVVTKEHSSAEFIFTDTTNRTGWSSDGFAFMLAVGNAVYAFLGSDCGAHLCEEIPNPAKNVPKVMIYPLLMGLLTAFPFAASLMYAISDLPAVLNTTTGLPLFEIYYQGTGSRPAASVLMSLFAFCFFANLVANGKVISLEKASADLVATTSSRTLWAVSRDGALPYSQFWGRVHSKFQVPVNALLLSAVFITLYGLIFLGSSTAFSAMVSAAIIFLQTSCVIPQAVLLYRGRDRVLPIRYFSLGKYGAAINGISVAWVVFLDILYCFPTTMPVTPENMSYVSVVFTGLVAFVIALWFTTKKGSFTGPQINLDLLNARRMAAVQTLEGTCPSAEYHALRSSEIVKED</sequence>
<feature type="transmembrane region" description="Helical" evidence="6">
    <location>
        <begin position="656"/>
        <end position="676"/>
    </location>
</feature>
<feature type="transmembrane region" description="Helical" evidence="6">
    <location>
        <begin position="148"/>
        <end position="166"/>
    </location>
</feature>
<evidence type="ECO:0000256" key="3">
    <source>
        <dbReference type="ARBA" id="ARBA00022692"/>
    </source>
</evidence>
<feature type="transmembrane region" description="Helical" evidence="6">
    <location>
        <begin position="125"/>
        <end position="141"/>
    </location>
</feature>
<feature type="transmembrane region" description="Helical" evidence="6">
    <location>
        <begin position="725"/>
        <end position="744"/>
    </location>
</feature>
<name>A0A8H5WNG8_FUSCI</name>
<feature type="transmembrane region" description="Helical" evidence="6">
    <location>
        <begin position="433"/>
        <end position="454"/>
    </location>
</feature>
<feature type="transmembrane region" description="Helical" evidence="6">
    <location>
        <begin position="307"/>
        <end position="332"/>
    </location>
</feature>
<feature type="transmembrane region" description="Helical" evidence="6">
    <location>
        <begin position="344"/>
        <end position="368"/>
    </location>
</feature>
<dbReference type="Pfam" id="PF13520">
    <property type="entry name" value="AA_permease_2"/>
    <property type="match status" value="1"/>
</dbReference>
<evidence type="ECO:0000313" key="7">
    <source>
        <dbReference type="EMBL" id="KAF5669467.1"/>
    </source>
</evidence>
<feature type="transmembrane region" description="Helical" evidence="6">
    <location>
        <begin position="460"/>
        <end position="479"/>
    </location>
</feature>
<feature type="transmembrane region" description="Helical" evidence="6">
    <location>
        <begin position="540"/>
        <end position="563"/>
    </location>
</feature>
<proteinExistence type="predicted"/>
<dbReference type="PANTHER" id="PTHR45649">
    <property type="entry name" value="AMINO-ACID PERMEASE BAT1"/>
    <property type="match status" value="1"/>
</dbReference>